<keyword evidence="3" id="KW-1185">Reference proteome</keyword>
<name>A0A4R5NFX9_9LACO</name>
<evidence type="ECO:0008006" key="4">
    <source>
        <dbReference type="Google" id="ProtNLM"/>
    </source>
</evidence>
<accession>A0A4R5NFX9</accession>
<feature type="compositionally biased region" description="Acidic residues" evidence="1">
    <location>
        <begin position="290"/>
        <end position="309"/>
    </location>
</feature>
<protein>
    <recommendedName>
        <fullName evidence="4">Lipoprotein</fullName>
    </recommendedName>
</protein>
<dbReference type="AlphaFoldDB" id="A0A4R5NFX9"/>
<evidence type="ECO:0000256" key="1">
    <source>
        <dbReference type="SAM" id="MobiDB-lite"/>
    </source>
</evidence>
<dbReference type="RefSeq" id="WP_056945215.1">
    <property type="nucleotide sequence ID" value="NZ_PUFN01000012.1"/>
</dbReference>
<proteinExistence type="predicted"/>
<dbReference type="EMBL" id="PUFN01000012">
    <property type="protein sequence ID" value="TDG73029.1"/>
    <property type="molecule type" value="Genomic_DNA"/>
</dbReference>
<dbReference type="OrthoDB" id="2324153at2"/>
<evidence type="ECO:0000313" key="3">
    <source>
        <dbReference type="Proteomes" id="UP000295257"/>
    </source>
</evidence>
<dbReference type="PROSITE" id="PS51257">
    <property type="entry name" value="PROKAR_LIPOPROTEIN"/>
    <property type="match status" value="1"/>
</dbReference>
<dbReference type="Proteomes" id="UP000295257">
    <property type="component" value="Unassembled WGS sequence"/>
</dbReference>
<evidence type="ECO:0000313" key="2">
    <source>
        <dbReference type="EMBL" id="TDG73029.1"/>
    </source>
</evidence>
<feature type="compositionally biased region" description="Basic and acidic residues" evidence="1">
    <location>
        <begin position="275"/>
        <end position="289"/>
    </location>
</feature>
<organism evidence="2 3">
    <name type="scientific">Companilactobacillus farciminis</name>
    <dbReference type="NCBI Taxonomy" id="1612"/>
    <lineage>
        <taxon>Bacteria</taxon>
        <taxon>Bacillati</taxon>
        <taxon>Bacillota</taxon>
        <taxon>Bacilli</taxon>
        <taxon>Lactobacillales</taxon>
        <taxon>Lactobacillaceae</taxon>
        <taxon>Companilactobacillus</taxon>
    </lineage>
</organism>
<gene>
    <name evidence="2" type="ORF">C5L30_000416</name>
</gene>
<feature type="region of interest" description="Disordered" evidence="1">
    <location>
        <begin position="275"/>
        <end position="309"/>
    </location>
</feature>
<reference evidence="2 3" key="1">
    <citation type="journal article" date="2019" name="Appl. Microbiol. Biotechnol.">
        <title>Uncovering carbohydrate metabolism through a genotype-phenotype association study of 56 lactic acid bacteria genomes.</title>
        <authorList>
            <person name="Buron-Moles G."/>
            <person name="Chailyan A."/>
            <person name="Dolejs I."/>
            <person name="Forster J."/>
            <person name="Miks M.H."/>
        </authorList>
    </citation>
    <scope>NUCLEOTIDE SEQUENCE [LARGE SCALE GENOMIC DNA]</scope>
    <source>
        <strain evidence="2 3">ATCC 29644</strain>
    </source>
</reference>
<comment type="caution">
    <text evidence="2">The sequence shown here is derived from an EMBL/GenBank/DDBJ whole genome shotgun (WGS) entry which is preliminary data.</text>
</comment>
<sequence length="309" mass="36086">MRKKWGLVVMIAVFFVGGCSQVKHHPQKKPQVIKKSTEQTLNFTKGIPDQLQNTYYQYSKSNRSDESDQLSELTIKDNEILLNDLASGQETDELSDVSYRHLKNNTYVLYNGNLFQKIRLLDNQDLELFDSNDDYQTALKILDKELYHLGSLPVDLRLSPKDLDNKYYVNSLDFRDYISFNTGYRNSYEAIVQSDGSLQFPRYFHPEILIKSRKYVLKTFNLNDITAEHEVTFSKISATCLKDDLTNQLYYLAENPKEQALKKMGIADSITEYHQSKDNKEKSKTYDFADDRDDDYYDTYDDFDLNEGD</sequence>